<dbReference type="OrthoDB" id="9792173at2"/>
<comment type="caution">
    <text evidence="1">The sequence shown here is derived from an EMBL/GenBank/DDBJ whole genome shotgun (WGS) entry which is preliminary data.</text>
</comment>
<proteinExistence type="predicted"/>
<dbReference type="Proteomes" id="UP000004030">
    <property type="component" value="Unassembled WGS sequence"/>
</dbReference>
<organism evidence="1 2">
    <name type="scientific">Novosphingobium pentaromativorans US6-1</name>
    <dbReference type="NCBI Taxonomy" id="1088721"/>
    <lineage>
        <taxon>Bacteria</taxon>
        <taxon>Pseudomonadati</taxon>
        <taxon>Pseudomonadota</taxon>
        <taxon>Alphaproteobacteria</taxon>
        <taxon>Sphingomonadales</taxon>
        <taxon>Sphingomonadaceae</taxon>
        <taxon>Novosphingobium</taxon>
    </lineage>
</organism>
<reference evidence="1 2" key="1">
    <citation type="journal article" date="2012" name="J. Bacteriol.">
        <title>Genome sequence of benzo(a)pyrene-degrading bacterium Novosphingobium pentaromativorans US6-1.</title>
        <authorList>
            <person name="Luo Y.R."/>
            <person name="Kang S.G."/>
            <person name="Kim S.J."/>
            <person name="Kim M.R."/>
            <person name="Li N."/>
            <person name="Lee J.H."/>
            <person name="Kwon K.K."/>
        </authorList>
    </citation>
    <scope>NUCLEOTIDE SEQUENCE [LARGE SCALE GENOMIC DNA]</scope>
    <source>
        <strain evidence="1 2">US6-1</strain>
    </source>
</reference>
<dbReference type="KEGG" id="npn:JI59_18965"/>
<evidence type="ECO:0000313" key="2">
    <source>
        <dbReference type="Proteomes" id="UP000004030"/>
    </source>
</evidence>
<dbReference type="AlphaFoldDB" id="G6E798"/>
<dbReference type="RefSeq" id="WP_007011150.1">
    <property type="nucleotide sequence ID" value="NZ_AGFM01000006.1"/>
</dbReference>
<gene>
    <name evidence="1" type="ORF">NSU_0233</name>
</gene>
<keyword evidence="2" id="KW-1185">Reference proteome</keyword>
<sequence>MPNLPIRQSAFFVPDIRAVHCGVERELDRSSACGHMLELYQPVESLTGLCDYVRKCAGDMPKGGICEISFN</sequence>
<accession>G6E798</accession>
<protein>
    <submittedName>
        <fullName evidence="1">Uncharacterized protein</fullName>
    </submittedName>
</protein>
<evidence type="ECO:0000313" key="1">
    <source>
        <dbReference type="EMBL" id="EHJ62721.1"/>
    </source>
</evidence>
<dbReference type="PATRIC" id="fig|1088721.3.peg.230"/>
<dbReference type="STRING" id="1088721.JI59_18965"/>
<dbReference type="EMBL" id="AGFM01000006">
    <property type="protein sequence ID" value="EHJ62721.1"/>
    <property type="molecule type" value="Genomic_DNA"/>
</dbReference>
<name>G6E798_9SPHN</name>